<evidence type="ECO:0000256" key="13">
    <source>
        <dbReference type="SAM" id="SignalP"/>
    </source>
</evidence>
<accession>A0A3M0AA87</accession>
<feature type="domain" description="TonB-dependent receptor plug" evidence="15">
    <location>
        <begin position="41"/>
        <end position="151"/>
    </location>
</feature>
<comment type="caution">
    <text evidence="16">The sequence shown here is derived from an EMBL/GenBank/DDBJ whole genome shotgun (WGS) entry which is preliminary data.</text>
</comment>
<evidence type="ECO:0000256" key="10">
    <source>
        <dbReference type="ARBA" id="ARBA00023237"/>
    </source>
</evidence>
<keyword evidence="13" id="KW-0732">Signal</keyword>
<keyword evidence="8 12" id="KW-0798">TonB box</keyword>
<keyword evidence="2 11" id="KW-0813">Transport</keyword>
<dbReference type="InterPro" id="IPR036942">
    <property type="entry name" value="Beta-barrel_TonB_sf"/>
</dbReference>
<dbReference type="Proteomes" id="UP000267187">
    <property type="component" value="Unassembled WGS sequence"/>
</dbReference>
<dbReference type="Pfam" id="PF07715">
    <property type="entry name" value="Plug"/>
    <property type="match status" value="1"/>
</dbReference>
<dbReference type="PROSITE" id="PS52016">
    <property type="entry name" value="TONB_DEPENDENT_REC_3"/>
    <property type="match status" value="1"/>
</dbReference>
<dbReference type="SUPFAM" id="SSF56935">
    <property type="entry name" value="Porins"/>
    <property type="match status" value="1"/>
</dbReference>
<dbReference type="RefSeq" id="WP_211327610.1">
    <property type="nucleotide sequence ID" value="NZ_REFJ01000004.1"/>
</dbReference>
<dbReference type="Gene3D" id="2.40.170.20">
    <property type="entry name" value="TonB-dependent receptor, beta-barrel domain"/>
    <property type="match status" value="1"/>
</dbReference>
<keyword evidence="3 11" id="KW-1134">Transmembrane beta strand</keyword>
<feature type="signal peptide" evidence="13">
    <location>
        <begin position="1"/>
        <end position="24"/>
    </location>
</feature>
<evidence type="ECO:0000259" key="15">
    <source>
        <dbReference type="Pfam" id="PF07715"/>
    </source>
</evidence>
<keyword evidence="9 11" id="KW-0472">Membrane</keyword>
<dbReference type="PANTHER" id="PTHR32552">
    <property type="entry name" value="FERRICHROME IRON RECEPTOR-RELATED"/>
    <property type="match status" value="1"/>
</dbReference>
<proteinExistence type="inferred from homology"/>
<evidence type="ECO:0000256" key="2">
    <source>
        <dbReference type="ARBA" id="ARBA00022448"/>
    </source>
</evidence>
<evidence type="ECO:0000313" key="17">
    <source>
        <dbReference type="Proteomes" id="UP000267187"/>
    </source>
</evidence>
<evidence type="ECO:0000259" key="14">
    <source>
        <dbReference type="Pfam" id="PF00593"/>
    </source>
</evidence>
<dbReference type="EMBL" id="REFJ01000004">
    <property type="protein sequence ID" value="RMA79305.1"/>
    <property type="molecule type" value="Genomic_DNA"/>
</dbReference>
<dbReference type="InterPro" id="IPR000531">
    <property type="entry name" value="Beta-barrel_TonB"/>
</dbReference>
<dbReference type="GO" id="GO:0006826">
    <property type="term" value="P:iron ion transport"/>
    <property type="evidence" value="ECO:0007669"/>
    <property type="project" value="UniProtKB-KW"/>
</dbReference>
<evidence type="ECO:0000256" key="6">
    <source>
        <dbReference type="ARBA" id="ARBA00023004"/>
    </source>
</evidence>
<keyword evidence="6" id="KW-0408">Iron</keyword>
<dbReference type="PANTHER" id="PTHR32552:SF81">
    <property type="entry name" value="TONB-DEPENDENT OUTER MEMBRANE RECEPTOR"/>
    <property type="match status" value="1"/>
</dbReference>
<evidence type="ECO:0000256" key="4">
    <source>
        <dbReference type="ARBA" id="ARBA00022496"/>
    </source>
</evidence>
<feature type="domain" description="TonB-dependent receptor-like beta-barrel" evidence="14">
    <location>
        <begin position="266"/>
        <end position="686"/>
    </location>
</feature>
<evidence type="ECO:0000256" key="3">
    <source>
        <dbReference type="ARBA" id="ARBA00022452"/>
    </source>
</evidence>
<evidence type="ECO:0000256" key="12">
    <source>
        <dbReference type="RuleBase" id="RU003357"/>
    </source>
</evidence>
<protein>
    <submittedName>
        <fullName evidence="16">Iron complex outermembrane receptor protein</fullName>
    </submittedName>
</protein>
<organism evidence="16 17">
    <name type="scientific">Umboniibacter marinipuniceus</name>
    <dbReference type="NCBI Taxonomy" id="569599"/>
    <lineage>
        <taxon>Bacteria</taxon>
        <taxon>Pseudomonadati</taxon>
        <taxon>Pseudomonadota</taxon>
        <taxon>Gammaproteobacteria</taxon>
        <taxon>Cellvibrionales</taxon>
        <taxon>Cellvibrionaceae</taxon>
        <taxon>Umboniibacter</taxon>
    </lineage>
</organism>
<keyword evidence="16" id="KW-0675">Receptor</keyword>
<comment type="subcellular location">
    <subcellularLocation>
        <location evidence="1 11">Cell outer membrane</location>
        <topology evidence="1 11">Multi-pass membrane protein</topology>
    </subcellularLocation>
</comment>
<keyword evidence="7" id="KW-0406">Ion transport</keyword>
<keyword evidence="10 11" id="KW-0998">Cell outer membrane</keyword>
<keyword evidence="17" id="KW-1185">Reference proteome</keyword>
<dbReference type="AlphaFoldDB" id="A0A3M0AA87"/>
<name>A0A3M0AA87_9GAMM</name>
<dbReference type="InterPro" id="IPR012910">
    <property type="entry name" value="Plug_dom"/>
</dbReference>
<gene>
    <name evidence="16" type="ORF">DFR27_1745</name>
</gene>
<evidence type="ECO:0000256" key="8">
    <source>
        <dbReference type="ARBA" id="ARBA00023077"/>
    </source>
</evidence>
<evidence type="ECO:0000256" key="5">
    <source>
        <dbReference type="ARBA" id="ARBA00022692"/>
    </source>
</evidence>
<dbReference type="CDD" id="cd01347">
    <property type="entry name" value="ligand_gated_channel"/>
    <property type="match status" value="1"/>
</dbReference>
<dbReference type="Pfam" id="PF00593">
    <property type="entry name" value="TonB_dep_Rec_b-barrel"/>
    <property type="match status" value="1"/>
</dbReference>
<evidence type="ECO:0000256" key="7">
    <source>
        <dbReference type="ARBA" id="ARBA00023065"/>
    </source>
</evidence>
<evidence type="ECO:0000313" key="16">
    <source>
        <dbReference type="EMBL" id="RMA79305.1"/>
    </source>
</evidence>
<comment type="similarity">
    <text evidence="11 12">Belongs to the TonB-dependent receptor family.</text>
</comment>
<keyword evidence="5 11" id="KW-0812">Transmembrane</keyword>
<reference evidence="16 17" key="1">
    <citation type="submission" date="2018-10" db="EMBL/GenBank/DDBJ databases">
        <title>Genomic Encyclopedia of Type Strains, Phase IV (KMG-IV): sequencing the most valuable type-strain genomes for metagenomic binning, comparative biology and taxonomic classification.</title>
        <authorList>
            <person name="Goeker M."/>
        </authorList>
    </citation>
    <scope>NUCLEOTIDE SEQUENCE [LARGE SCALE GENOMIC DNA]</scope>
    <source>
        <strain evidence="16 17">DSM 25080</strain>
    </source>
</reference>
<evidence type="ECO:0000256" key="9">
    <source>
        <dbReference type="ARBA" id="ARBA00023136"/>
    </source>
</evidence>
<dbReference type="InterPro" id="IPR039426">
    <property type="entry name" value="TonB-dep_rcpt-like"/>
</dbReference>
<dbReference type="GO" id="GO:0009279">
    <property type="term" value="C:cell outer membrane"/>
    <property type="evidence" value="ECO:0007669"/>
    <property type="project" value="UniProtKB-SubCell"/>
</dbReference>
<feature type="chain" id="PRO_5018054698" evidence="13">
    <location>
        <begin position="25"/>
        <end position="719"/>
    </location>
</feature>
<evidence type="ECO:0000256" key="1">
    <source>
        <dbReference type="ARBA" id="ARBA00004571"/>
    </source>
</evidence>
<sequence length="719" mass="77737">MSGQSTRTIMSLAIASALSSTAYAQGLEEIVVTAQKREQSAMEVPLSVTTVDAELMQSIFDGGSDVRALSARVPGLYIESSNGRVAPRFYIRGLGNTDFDLAASQPVSVIMDDVVMENVILKSFPIFDVENVEVLRGPQGTLFGRNTTAGIVKFQSAKPTQELDGYATISAAQLGSYNFEGAVGAGITDDLAFRVSVLNQHRDDWISNGYTGDSDVMGGFDELAVRGQLLWTASDRLEVLANVHSRDLDGTAAMFRANIFDKGSNELNGNFDRDTVYYDSPYNNPQSYKSSGASLNVSYALDSVEFTSITAIENAEGSSLGDIDGGYGCAFCGTPTGPGFIPFDSTTSDKLDDLSQFTQEFRVAGDASDTIRWQAGVYYFDSGFNVTTNPFFVPATKVRHENTLSAVFGQVEVDLTDALRLTVGGRYTSDEKRFFGPGIEDEASDKKFSGDVAVNYDLNDDMVIYGRIANGFRGPSIQGRDMAFSGTYSIADSETVTSYEIGYKAELADRVRLNAAIFTYTVEDMQFTAVGGDGNNIRLLNAEEGNVVGAEIDTTILITDNLVATAGFAYNDTEINDKDLLVSACGNFGSFLCTVTDPIVNGFAAIDGNPFPNAPETTFNFTLSYTLPLAGGDELFAFTDWAYQGATNIFLYESKEFQTDGQFEGGLRAGYRAGDTWEVALFGRNITDEQNVQGAIDFNNLTGFVNEPRIFGVEASYNL</sequence>
<evidence type="ECO:0000256" key="11">
    <source>
        <dbReference type="PROSITE-ProRule" id="PRU01360"/>
    </source>
</evidence>
<keyword evidence="4" id="KW-0410">Iron transport</keyword>